<dbReference type="AlphaFoldDB" id="G4LU35"/>
<reference evidence="2" key="1">
    <citation type="submission" date="2011-10" db="EMBL/GenBank/DDBJ databases">
        <authorList>
            <person name="Carlson J."/>
            <person name="Booth B."/>
            <person name="Frise E."/>
            <person name="Sandler J."/>
            <person name="Wan K."/>
            <person name="Yu C."/>
            <person name="Celniker S."/>
        </authorList>
    </citation>
    <scope>NUCLEOTIDE SEQUENCE</scope>
</reference>
<feature type="region of interest" description="Disordered" evidence="1">
    <location>
        <begin position="1"/>
        <end position="21"/>
    </location>
</feature>
<accession>G4LU35</accession>
<evidence type="ECO:0000313" key="2">
    <source>
        <dbReference type="EMBL" id="AEQ05567.1"/>
    </source>
</evidence>
<dbReference type="EMBL" id="BT132665">
    <property type="protein sequence ID" value="AEQ05567.1"/>
    <property type="molecule type" value="mRNA"/>
</dbReference>
<name>G4LU35_DROME</name>
<organism evidence="2">
    <name type="scientific">Drosophila melanogaster</name>
    <name type="common">Fruit fly</name>
    <dbReference type="NCBI Taxonomy" id="7227"/>
    <lineage>
        <taxon>Eukaryota</taxon>
        <taxon>Metazoa</taxon>
        <taxon>Ecdysozoa</taxon>
        <taxon>Arthropoda</taxon>
        <taxon>Hexapoda</taxon>
        <taxon>Insecta</taxon>
        <taxon>Pterygota</taxon>
        <taxon>Neoptera</taxon>
        <taxon>Endopterygota</taxon>
        <taxon>Diptera</taxon>
        <taxon>Brachycera</taxon>
        <taxon>Muscomorpha</taxon>
        <taxon>Ephydroidea</taxon>
        <taxon>Drosophilidae</taxon>
        <taxon>Drosophila</taxon>
        <taxon>Sophophora</taxon>
    </lineage>
</organism>
<proteinExistence type="evidence at transcript level"/>
<evidence type="ECO:0000256" key="1">
    <source>
        <dbReference type="SAM" id="MobiDB-lite"/>
    </source>
</evidence>
<protein>
    <submittedName>
        <fullName evidence="2">MIP33008p1</fullName>
    </submittedName>
</protein>
<sequence>MNNIFARPHPLPHPSSIRCSPPIAHRPSFDRFHNRTRTQFRWLERGGREVGR</sequence>